<protein>
    <submittedName>
        <fullName evidence="2">SFRICE_028016</fullName>
    </submittedName>
</protein>
<keyword evidence="1" id="KW-0812">Transmembrane</keyword>
<dbReference type="AlphaFoldDB" id="A0A2H1WGC3"/>
<keyword evidence="1" id="KW-0472">Membrane</keyword>
<accession>A0A2H1WGC3</accession>
<evidence type="ECO:0000313" key="2">
    <source>
        <dbReference type="EMBL" id="SOQ51996.1"/>
    </source>
</evidence>
<sequence length="216" mass="24097">MASFEDLAFDWASLCQDCPECWTESGERCGYPVCFTLEPPEPTLGYVHLFGVSWILIIPISWTLTYLLSLICNLKGKLLNGVSVIGEGLFIMSSVRRRGDVAPPTPLIYIKSLNLSRMVTLTSVNLSDNSHKTATAVDELIEGYTTLIAGDHFTFHSHLEASRRHICDFTGVITREQKHVTKTKSTSIVSLANLIKITPAVLEFMKNIYTAYKHIV</sequence>
<reference evidence="2" key="1">
    <citation type="submission" date="2016-07" db="EMBL/GenBank/DDBJ databases">
        <authorList>
            <person name="Bretaudeau A."/>
        </authorList>
    </citation>
    <scope>NUCLEOTIDE SEQUENCE</scope>
    <source>
        <strain evidence="2">Rice</strain>
        <tissue evidence="2">Whole body</tissue>
    </source>
</reference>
<feature type="transmembrane region" description="Helical" evidence="1">
    <location>
        <begin position="46"/>
        <end position="68"/>
    </location>
</feature>
<proteinExistence type="predicted"/>
<evidence type="ECO:0000256" key="1">
    <source>
        <dbReference type="SAM" id="Phobius"/>
    </source>
</evidence>
<organism evidence="2">
    <name type="scientific">Spodoptera frugiperda</name>
    <name type="common">Fall armyworm</name>
    <dbReference type="NCBI Taxonomy" id="7108"/>
    <lineage>
        <taxon>Eukaryota</taxon>
        <taxon>Metazoa</taxon>
        <taxon>Ecdysozoa</taxon>
        <taxon>Arthropoda</taxon>
        <taxon>Hexapoda</taxon>
        <taxon>Insecta</taxon>
        <taxon>Pterygota</taxon>
        <taxon>Neoptera</taxon>
        <taxon>Endopterygota</taxon>
        <taxon>Lepidoptera</taxon>
        <taxon>Glossata</taxon>
        <taxon>Ditrysia</taxon>
        <taxon>Noctuoidea</taxon>
        <taxon>Noctuidae</taxon>
        <taxon>Amphipyrinae</taxon>
        <taxon>Spodoptera</taxon>
    </lineage>
</organism>
<gene>
    <name evidence="2" type="ORF">SFRICE_028016</name>
</gene>
<keyword evidence="1" id="KW-1133">Transmembrane helix</keyword>
<name>A0A2H1WGC3_SPOFR</name>
<dbReference type="EMBL" id="ODYU01008417">
    <property type="protein sequence ID" value="SOQ51996.1"/>
    <property type="molecule type" value="Genomic_DNA"/>
</dbReference>